<protein>
    <submittedName>
        <fullName evidence="1">T9SS type A sorting domain-containing protein</fullName>
    </submittedName>
</protein>
<sequence length="429" mass="47535">MLSSILSPPLLRARLGWLSLPFPLLLILCVWTSASAQNPPVEVVLFTHIEDNTPVGALGSTENHDQYLILRSRLLEVGALMQSQGIAWSLEPDWKLLRAALLYEDPALMESTGGKNFLRYLKEDLDVAIDPHSHENGGYNYTDVAHLIDSLEVGTTTVIGGHIWDPSVQQFQEWDRFREPVPGERYPWAIWRGDILMGSASPLHQNDPQVSGVWRPKDRDHFFEHDSTANIAAVGKYRGTIASIPELIALYDDGVVSTDYMLTVSYALRPETILGPGGLATIQDSVIAPLTPWIESGSIETTDFTRLIAKWETEFDSRGFLYDPEQTSSAPSGTVTSSPVSVSAGPNPFVRQTTIRWLAPPHTSVDLTIYDVRGRKVASWKRAQSMAAAGSVSWVAPEHATGVYFCRVRAIDERGRVVVTGRTKVFLIR</sequence>
<accession>A0A956RPZ8</accession>
<gene>
    <name evidence="1" type="ORF">KC729_05980</name>
</gene>
<evidence type="ECO:0000313" key="2">
    <source>
        <dbReference type="Proteomes" id="UP000697710"/>
    </source>
</evidence>
<name>A0A956RPZ8_UNCEI</name>
<dbReference type="InterPro" id="IPR026444">
    <property type="entry name" value="Secre_tail"/>
</dbReference>
<dbReference type="NCBIfam" id="TIGR04183">
    <property type="entry name" value="Por_Secre_tail"/>
    <property type="match status" value="1"/>
</dbReference>
<dbReference type="EMBL" id="JAGQHR010000128">
    <property type="protein sequence ID" value="MCA9727214.1"/>
    <property type="molecule type" value="Genomic_DNA"/>
</dbReference>
<reference evidence="1" key="1">
    <citation type="submission" date="2020-04" db="EMBL/GenBank/DDBJ databases">
        <authorList>
            <person name="Zhang T."/>
        </authorList>
    </citation>
    <scope>NUCLEOTIDE SEQUENCE</scope>
    <source>
        <strain evidence="1">HKST-UBA01</strain>
    </source>
</reference>
<dbReference type="AlphaFoldDB" id="A0A956RPZ8"/>
<comment type="caution">
    <text evidence="1">The sequence shown here is derived from an EMBL/GenBank/DDBJ whole genome shotgun (WGS) entry which is preliminary data.</text>
</comment>
<dbReference type="Proteomes" id="UP000697710">
    <property type="component" value="Unassembled WGS sequence"/>
</dbReference>
<evidence type="ECO:0000313" key="1">
    <source>
        <dbReference type="EMBL" id="MCA9727214.1"/>
    </source>
</evidence>
<reference evidence="1" key="2">
    <citation type="journal article" date="2021" name="Microbiome">
        <title>Successional dynamics and alternative stable states in a saline activated sludge microbial community over 9 years.</title>
        <authorList>
            <person name="Wang Y."/>
            <person name="Ye J."/>
            <person name="Ju F."/>
            <person name="Liu L."/>
            <person name="Boyd J.A."/>
            <person name="Deng Y."/>
            <person name="Parks D.H."/>
            <person name="Jiang X."/>
            <person name="Yin X."/>
            <person name="Woodcroft B.J."/>
            <person name="Tyson G.W."/>
            <person name="Hugenholtz P."/>
            <person name="Polz M.F."/>
            <person name="Zhang T."/>
        </authorList>
    </citation>
    <scope>NUCLEOTIDE SEQUENCE</scope>
    <source>
        <strain evidence="1">HKST-UBA01</strain>
    </source>
</reference>
<organism evidence="1 2">
    <name type="scientific">Eiseniibacteriota bacterium</name>
    <dbReference type="NCBI Taxonomy" id="2212470"/>
    <lineage>
        <taxon>Bacteria</taxon>
        <taxon>Candidatus Eiseniibacteriota</taxon>
    </lineage>
</organism>
<proteinExistence type="predicted"/>